<organism evidence="3 4">
    <name type="scientific">Polyangium spumosum</name>
    <dbReference type="NCBI Taxonomy" id="889282"/>
    <lineage>
        <taxon>Bacteria</taxon>
        <taxon>Pseudomonadati</taxon>
        <taxon>Myxococcota</taxon>
        <taxon>Polyangia</taxon>
        <taxon>Polyangiales</taxon>
        <taxon>Polyangiaceae</taxon>
        <taxon>Polyangium</taxon>
    </lineage>
</organism>
<dbReference type="Gene3D" id="3.20.20.140">
    <property type="entry name" value="Metal-dependent hydrolases"/>
    <property type="match status" value="2"/>
</dbReference>
<dbReference type="SUPFAM" id="SSF51556">
    <property type="entry name" value="Metallo-dependent hydrolases"/>
    <property type="match status" value="1"/>
</dbReference>
<gene>
    <name evidence="3" type="ORF">GF068_18540</name>
</gene>
<keyword evidence="4" id="KW-1185">Reference proteome</keyword>
<feature type="domain" description="Amidohydrolase 3" evidence="2">
    <location>
        <begin position="43"/>
        <end position="357"/>
    </location>
</feature>
<dbReference type="GO" id="GO:0005829">
    <property type="term" value="C:cytosol"/>
    <property type="evidence" value="ECO:0007669"/>
    <property type="project" value="TreeGrafter"/>
</dbReference>
<evidence type="ECO:0000313" key="3">
    <source>
        <dbReference type="EMBL" id="MRG93898.1"/>
    </source>
</evidence>
<comment type="caution">
    <text evidence="3">The sequence shown here is derived from an EMBL/GenBank/DDBJ whole genome shotgun (WGS) entry which is preliminary data.</text>
</comment>
<dbReference type="RefSeq" id="WP_153820743.1">
    <property type="nucleotide sequence ID" value="NZ_WJIE01000005.1"/>
</dbReference>
<dbReference type="PANTHER" id="PTHR11647:SF1">
    <property type="entry name" value="COLLAPSIN RESPONSE MEDIATOR PROTEIN"/>
    <property type="match status" value="1"/>
</dbReference>
<dbReference type="InterPro" id="IPR011059">
    <property type="entry name" value="Metal-dep_hydrolase_composite"/>
</dbReference>
<keyword evidence="3" id="KW-0378">Hydrolase</keyword>
<name>A0A6N7PPC1_9BACT</name>
<dbReference type="Pfam" id="PF07969">
    <property type="entry name" value="Amidohydro_3"/>
    <property type="match status" value="2"/>
</dbReference>
<dbReference type="Gene3D" id="2.30.40.10">
    <property type="entry name" value="Urease, subunit C, domain 1"/>
    <property type="match status" value="1"/>
</dbReference>
<dbReference type="OrthoDB" id="9766983at2"/>
<dbReference type="PANTHER" id="PTHR11647">
    <property type="entry name" value="HYDRANTOINASE/DIHYDROPYRIMIDINASE FAMILY MEMBER"/>
    <property type="match status" value="1"/>
</dbReference>
<reference evidence="3 4" key="1">
    <citation type="submission" date="2019-10" db="EMBL/GenBank/DDBJ databases">
        <title>A soil myxobacterium in the family Polyangiaceae.</title>
        <authorList>
            <person name="Li Y."/>
            <person name="Wang J."/>
        </authorList>
    </citation>
    <scope>NUCLEOTIDE SEQUENCE [LARGE SCALE GENOMIC DNA]</scope>
    <source>
        <strain evidence="3 4">DSM 14734</strain>
    </source>
</reference>
<dbReference type="EMBL" id="WJIE01000005">
    <property type="protein sequence ID" value="MRG93898.1"/>
    <property type="molecule type" value="Genomic_DNA"/>
</dbReference>
<dbReference type="AlphaFoldDB" id="A0A6N7PPC1"/>
<dbReference type="InterPro" id="IPR050378">
    <property type="entry name" value="Metallo-dep_Hydrolases_sf"/>
</dbReference>
<sequence length="586" mass="63709">MYDVKIVGGTLVDGTGGPRFAGDIGIKDGKIVDVGACPEGAARTISAHGALVIPGFTDIHTHYDGQISWDEELAPSSLHGVTTCVMGNCGVGFAPVRPTDHEKLVELMEGVEDIPGSALAEGLTWGWESFPEYMDVLEKRPRVIDFLCQVPHDALRVYVMGERAVAEESATASDIEAMRALLREALVAGAAGFSTGRTDNHRSARGKPTPASEARGEELAGITRGFAGLSHGVVQAVSDFDMFRGEEFFQGEFDLLERMAEASGRPLSVSTMQRDHAPKQWERIFERAEQATRAGKDVRCQVAARPIGVLLGLSATFHPFMGFPSYKEIASLPLEARVAQMRDPSFRARLLSEKSGKVAGDGSPLPPLADFFLANPLLVAMRLFRLGESPNYEPSGLESLAGDATRGGLPLLSVIYDAMLEQDGRALLYFPLYNYTEMNLDVVRRMLLHPLSLPGLGDGGAHVGTICDASLPTFLLTHWARDRAEGRIPLEYLVKMQTRDTARFLGLDDRGTLERGQRADINIIDFDNLRLRAPFMQRDLPAGGYRLMQKAEGYVATLVAGEVVVEKGAFTGARPGRLVRAGRRRG</sequence>
<dbReference type="GO" id="GO:0016812">
    <property type="term" value="F:hydrolase activity, acting on carbon-nitrogen (but not peptide) bonds, in cyclic amides"/>
    <property type="evidence" value="ECO:0007669"/>
    <property type="project" value="TreeGrafter"/>
</dbReference>
<dbReference type="InterPro" id="IPR013108">
    <property type="entry name" value="Amidohydro_3"/>
</dbReference>
<dbReference type="Proteomes" id="UP000440224">
    <property type="component" value="Unassembled WGS sequence"/>
</dbReference>
<feature type="domain" description="Amidohydrolase 3" evidence="2">
    <location>
        <begin position="441"/>
        <end position="565"/>
    </location>
</feature>
<feature type="region of interest" description="Disordered" evidence="1">
    <location>
        <begin position="193"/>
        <end position="216"/>
    </location>
</feature>
<accession>A0A6N7PPC1</accession>
<protein>
    <submittedName>
        <fullName evidence="3">Amidohydrolase family protein</fullName>
    </submittedName>
</protein>
<dbReference type="SUPFAM" id="SSF51338">
    <property type="entry name" value="Composite domain of metallo-dependent hydrolases"/>
    <property type="match status" value="1"/>
</dbReference>
<evidence type="ECO:0000256" key="1">
    <source>
        <dbReference type="SAM" id="MobiDB-lite"/>
    </source>
</evidence>
<proteinExistence type="predicted"/>
<evidence type="ECO:0000259" key="2">
    <source>
        <dbReference type="Pfam" id="PF07969"/>
    </source>
</evidence>
<dbReference type="InterPro" id="IPR032466">
    <property type="entry name" value="Metal_Hydrolase"/>
</dbReference>
<evidence type="ECO:0000313" key="4">
    <source>
        <dbReference type="Proteomes" id="UP000440224"/>
    </source>
</evidence>